<dbReference type="Pfam" id="PF13366">
    <property type="entry name" value="PDDEXK_3"/>
    <property type="match status" value="1"/>
</dbReference>
<keyword evidence="2" id="KW-1185">Reference proteome</keyword>
<reference evidence="1 2" key="1">
    <citation type="submission" date="2017-03" db="EMBL/GenBank/DDBJ databases">
        <title>Draft Genome sequence of Marispirochaeta sp. strain JC444.</title>
        <authorList>
            <person name="Shivani Y."/>
            <person name="Subhash Y."/>
            <person name="Sasikala C."/>
            <person name="Ramana C."/>
        </authorList>
    </citation>
    <scope>NUCLEOTIDE SEQUENCE [LARGE SCALE GENOMIC DNA]</scope>
    <source>
        <strain evidence="1 2">JC444</strain>
    </source>
</reference>
<organism evidence="1 2">
    <name type="scientific">Marispirochaeta aestuarii</name>
    <dbReference type="NCBI Taxonomy" id="1963862"/>
    <lineage>
        <taxon>Bacteria</taxon>
        <taxon>Pseudomonadati</taxon>
        <taxon>Spirochaetota</taxon>
        <taxon>Spirochaetia</taxon>
        <taxon>Spirochaetales</taxon>
        <taxon>Spirochaetaceae</taxon>
        <taxon>Marispirochaeta</taxon>
    </lineage>
</organism>
<sequence>MAHIAFKELSHQVLGAVFSVHNICGPGLLESAYHGALVIELKKRGIPFCTEKIYPLYYKGELAGAYIADLVVANSIILELKSVRQLTSAMEAQLIYYLRLSKVPVGYLINFRNSKVEWRRFVQTGDG</sequence>
<name>A0A1Y1RSW5_9SPIO</name>
<proteinExistence type="predicted"/>
<dbReference type="AlphaFoldDB" id="A0A1Y1RSW5"/>
<evidence type="ECO:0008006" key="3">
    <source>
        <dbReference type="Google" id="ProtNLM"/>
    </source>
</evidence>
<comment type="caution">
    <text evidence="1">The sequence shown here is derived from an EMBL/GenBank/DDBJ whole genome shotgun (WGS) entry which is preliminary data.</text>
</comment>
<accession>A0A1Y1RSW5</accession>
<dbReference type="Proteomes" id="UP000192343">
    <property type="component" value="Unassembled WGS sequence"/>
</dbReference>
<dbReference type="InterPro" id="IPR026350">
    <property type="entry name" value="GxxExxY"/>
</dbReference>
<gene>
    <name evidence="1" type="ORF">B4O97_18895</name>
</gene>
<evidence type="ECO:0000313" key="1">
    <source>
        <dbReference type="EMBL" id="ORC29591.1"/>
    </source>
</evidence>
<dbReference type="EMBL" id="MWQY01000041">
    <property type="protein sequence ID" value="ORC29591.1"/>
    <property type="molecule type" value="Genomic_DNA"/>
</dbReference>
<dbReference type="OrthoDB" id="9806869at2"/>
<dbReference type="NCBIfam" id="TIGR04256">
    <property type="entry name" value="GxxExxY"/>
    <property type="match status" value="1"/>
</dbReference>
<dbReference type="STRING" id="1963862.B4O97_18895"/>
<dbReference type="RefSeq" id="WP_083053080.1">
    <property type="nucleotide sequence ID" value="NZ_MWQY01000041.1"/>
</dbReference>
<protein>
    <recommendedName>
        <fullName evidence="3">GxxExxY protein</fullName>
    </recommendedName>
</protein>
<evidence type="ECO:0000313" key="2">
    <source>
        <dbReference type="Proteomes" id="UP000192343"/>
    </source>
</evidence>